<dbReference type="InterPro" id="IPR029039">
    <property type="entry name" value="Flavoprotein-like_sf"/>
</dbReference>
<name>A0A7W7KCZ8_9SPHN</name>
<dbReference type="Pfam" id="PF03358">
    <property type="entry name" value="FMN_red"/>
    <property type="match status" value="1"/>
</dbReference>
<evidence type="ECO:0000313" key="3">
    <source>
        <dbReference type="Proteomes" id="UP000555448"/>
    </source>
</evidence>
<evidence type="ECO:0000259" key="1">
    <source>
        <dbReference type="Pfam" id="PF03358"/>
    </source>
</evidence>
<proteinExistence type="predicted"/>
<organism evidence="2 3">
    <name type="scientific">Novosphingobium chloroacetimidivorans</name>
    <dbReference type="NCBI Taxonomy" id="1428314"/>
    <lineage>
        <taxon>Bacteria</taxon>
        <taxon>Pseudomonadati</taxon>
        <taxon>Pseudomonadota</taxon>
        <taxon>Alphaproteobacteria</taxon>
        <taxon>Sphingomonadales</taxon>
        <taxon>Sphingomonadaceae</taxon>
        <taxon>Novosphingobium</taxon>
    </lineage>
</organism>
<comment type="caution">
    <text evidence="2">The sequence shown here is derived from an EMBL/GenBank/DDBJ whole genome shotgun (WGS) entry which is preliminary data.</text>
</comment>
<dbReference type="Proteomes" id="UP000555448">
    <property type="component" value="Unassembled WGS sequence"/>
</dbReference>
<dbReference type="PANTHER" id="PTHR30543:SF21">
    <property type="entry name" value="NAD(P)H-DEPENDENT FMN REDUCTASE LOT6"/>
    <property type="match status" value="1"/>
</dbReference>
<sequence>MAESSKRMRVAVLVGSLRAGSINLKVAKSMAALAGDRLDIEIAKIADLPLYNEDLDPNPPAEWVRFREQIAGMDGVIFCTPEYNRGVPGALKNAIDVGSRPPSEIVWAKKPTAVISVSPYPIGGFGANHQVRQLCAFLDMPMLQQPEAYLGRVTEDKFGFDDVVTDEPLKNILSKIVDAYLAWLGLTKA</sequence>
<dbReference type="SUPFAM" id="SSF52218">
    <property type="entry name" value="Flavoproteins"/>
    <property type="match status" value="1"/>
</dbReference>
<reference evidence="2 3" key="1">
    <citation type="submission" date="2020-08" db="EMBL/GenBank/DDBJ databases">
        <title>Functional genomics of gut bacteria from endangered species of beetles.</title>
        <authorList>
            <person name="Carlos-Shanley C."/>
        </authorList>
    </citation>
    <scope>NUCLEOTIDE SEQUENCE [LARGE SCALE GENOMIC DNA]</scope>
    <source>
        <strain evidence="2 3">S00245</strain>
    </source>
</reference>
<accession>A0A7W7KCZ8</accession>
<dbReference type="PANTHER" id="PTHR30543">
    <property type="entry name" value="CHROMATE REDUCTASE"/>
    <property type="match status" value="1"/>
</dbReference>
<evidence type="ECO:0000313" key="2">
    <source>
        <dbReference type="EMBL" id="MBB4860560.1"/>
    </source>
</evidence>
<dbReference type="Gene3D" id="3.40.50.360">
    <property type="match status" value="1"/>
</dbReference>
<protein>
    <submittedName>
        <fullName evidence="2">Chromate reductase</fullName>
    </submittedName>
</protein>
<dbReference type="AlphaFoldDB" id="A0A7W7KCZ8"/>
<dbReference type="InterPro" id="IPR005025">
    <property type="entry name" value="FMN_Rdtase-like_dom"/>
</dbReference>
<dbReference type="InterPro" id="IPR050712">
    <property type="entry name" value="NAD(P)H-dep_reductase"/>
</dbReference>
<dbReference type="GO" id="GO:0016491">
    <property type="term" value="F:oxidoreductase activity"/>
    <property type="evidence" value="ECO:0007669"/>
    <property type="project" value="InterPro"/>
</dbReference>
<dbReference type="GO" id="GO:0005829">
    <property type="term" value="C:cytosol"/>
    <property type="evidence" value="ECO:0007669"/>
    <property type="project" value="TreeGrafter"/>
</dbReference>
<dbReference type="EMBL" id="JACHLR010000024">
    <property type="protein sequence ID" value="MBB4860560.1"/>
    <property type="molecule type" value="Genomic_DNA"/>
</dbReference>
<dbReference type="GO" id="GO:0010181">
    <property type="term" value="F:FMN binding"/>
    <property type="evidence" value="ECO:0007669"/>
    <property type="project" value="TreeGrafter"/>
</dbReference>
<dbReference type="RefSeq" id="WP_281384053.1">
    <property type="nucleotide sequence ID" value="NZ_JACHLR010000024.1"/>
</dbReference>
<gene>
    <name evidence="2" type="ORF">HNO88_003904</name>
</gene>
<keyword evidence="3" id="KW-1185">Reference proteome</keyword>
<feature type="domain" description="NADPH-dependent FMN reductase-like" evidence="1">
    <location>
        <begin position="8"/>
        <end position="152"/>
    </location>
</feature>